<feature type="compositionally biased region" description="Basic and acidic residues" evidence="1">
    <location>
        <begin position="25"/>
        <end position="38"/>
    </location>
</feature>
<dbReference type="Proteomes" id="UP000254569">
    <property type="component" value="Unassembled WGS sequence"/>
</dbReference>
<organism evidence="2 3">
    <name type="scientific">Rhodococcus gordoniae</name>
    <dbReference type="NCBI Taxonomy" id="223392"/>
    <lineage>
        <taxon>Bacteria</taxon>
        <taxon>Bacillati</taxon>
        <taxon>Actinomycetota</taxon>
        <taxon>Actinomycetes</taxon>
        <taxon>Mycobacteriales</taxon>
        <taxon>Nocardiaceae</taxon>
        <taxon>Rhodococcus</taxon>
    </lineage>
</organism>
<feature type="region of interest" description="Disordered" evidence="1">
    <location>
        <begin position="1"/>
        <end position="100"/>
    </location>
</feature>
<dbReference type="AlphaFoldDB" id="A0A379LXC7"/>
<evidence type="ECO:0000313" key="3">
    <source>
        <dbReference type="Proteomes" id="UP000254569"/>
    </source>
</evidence>
<dbReference type="EMBL" id="UGVI01000001">
    <property type="protein sequence ID" value="SUE14724.1"/>
    <property type="molecule type" value="Genomic_DNA"/>
</dbReference>
<gene>
    <name evidence="2" type="ORF">NCTC13296_01576</name>
</gene>
<name>A0A379LXC7_9NOCA</name>
<proteinExistence type="predicted"/>
<sequence>MGVATEPTAQASFLGGRPSDTAAEGEQRVVGGRDERERRKEHHQKSGEQSGGVAGGHGGDRHDGGDEPGQEDDAYRGTVPPSEEHDRQSMPRGAYAGTVL</sequence>
<accession>A0A379LXC7</accession>
<protein>
    <submittedName>
        <fullName evidence="2">Uncharacterized protein</fullName>
    </submittedName>
</protein>
<reference evidence="2 3" key="1">
    <citation type="submission" date="2018-06" db="EMBL/GenBank/DDBJ databases">
        <authorList>
            <consortium name="Pathogen Informatics"/>
            <person name="Doyle S."/>
        </authorList>
    </citation>
    <scope>NUCLEOTIDE SEQUENCE [LARGE SCALE GENOMIC DNA]</scope>
    <source>
        <strain evidence="2 3">NCTC13296</strain>
    </source>
</reference>
<evidence type="ECO:0000313" key="2">
    <source>
        <dbReference type="EMBL" id="SUE14724.1"/>
    </source>
</evidence>
<evidence type="ECO:0000256" key="1">
    <source>
        <dbReference type="SAM" id="MobiDB-lite"/>
    </source>
</evidence>
<keyword evidence="3" id="KW-1185">Reference proteome</keyword>